<dbReference type="RefSeq" id="WP_379935101.1">
    <property type="nucleotide sequence ID" value="NZ_JBHTHY010000011.1"/>
</dbReference>
<comment type="caution">
    <text evidence="2">The sequence shown here is derived from an EMBL/GenBank/DDBJ whole genome shotgun (WGS) entry which is preliminary data.</text>
</comment>
<dbReference type="Proteomes" id="UP001597012">
    <property type="component" value="Unassembled WGS sequence"/>
</dbReference>
<gene>
    <name evidence="2" type="ORF">ACFQZJ_13000</name>
</gene>
<reference evidence="3" key="1">
    <citation type="journal article" date="2019" name="Int. J. Syst. Evol. Microbiol.">
        <title>The Global Catalogue of Microorganisms (GCM) 10K type strain sequencing project: providing services to taxonomists for standard genome sequencing and annotation.</title>
        <authorList>
            <consortium name="The Broad Institute Genomics Platform"/>
            <consortium name="The Broad Institute Genome Sequencing Center for Infectious Disease"/>
            <person name="Wu L."/>
            <person name="Ma J."/>
        </authorList>
    </citation>
    <scope>NUCLEOTIDE SEQUENCE [LARGE SCALE GENOMIC DNA]</scope>
    <source>
        <strain evidence="3">CCUG 61948</strain>
    </source>
</reference>
<dbReference type="InterPro" id="IPR018723">
    <property type="entry name" value="DUF2254_membrane"/>
</dbReference>
<feature type="transmembrane region" description="Helical" evidence="1">
    <location>
        <begin position="23"/>
        <end position="44"/>
    </location>
</feature>
<accession>A0ABW3B5A3</accession>
<proteinExistence type="predicted"/>
<dbReference type="EMBL" id="JBHTHY010000011">
    <property type="protein sequence ID" value="MFD0798383.1"/>
    <property type="molecule type" value="Genomic_DNA"/>
</dbReference>
<feature type="transmembrane region" description="Helical" evidence="1">
    <location>
        <begin position="71"/>
        <end position="95"/>
    </location>
</feature>
<organism evidence="2 3">
    <name type="scientific">Maribacter chungangensis</name>
    <dbReference type="NCBI Taxonomy" id="1069117"/>
    <lineage>
        <taxon>Bacteria</taxon>
        <taxon>Pseudomonadati</taxon>
        <taxon>Bacteroidota</taxon>
        <taxon>Flavobacteriia</taxon>
        <taxon>Flavobacteriales</taxon>
        <taxon>Flavobacteriaceae</taxon>
        <taxon>Maribacter</taxon>
    </lineage>
</organism>
<name>A0ABW3B5A3_9FLAO</name>
<keyword evidence="1" id="KW-0472">Membrane</keyword>
<protein>
    <submittedName>
        <fullName evidence="2">DUF2254 domain-containing protein</fullName>
    </submittedName>
</protein>
<keyword evidence="3" id="KW-1185">Reference proteome</keyword>
<dbReference type="Pfam" id="PF10011">
    <property type="entry name" value="DUF2254"/>
    <property type="match status" value="1"/>
</dbReference>
<evidence type="ECO:0000313" key="3">
    <source>
        <dbReference type="Proteomes" id="UP001597012"/>
    </source>
</evidence>
<sequence length="442" mass="48778">MQNPLTFSKKIIKKTYHAALRSIAFYPVFISLALFLLAIGTLALENLDVIVDVKKENPYLFIEDDNTARTILSTLIAGILSLTVFSFTMVMVVLNQASSNFSPRLLPGLVSNKRHQLILGFYIGTLLYCTIVLISLGAYQLENGTVGTSTTIAAILGLVCVALFVSFIHNISSAIQIQNIVARIYRHTDKALETLLATELQKQTPLKVVADADFKEIVSKKTGYFEGFDSDLIDAELLKEDIQLVVLPYSGEHIWEGSPLLKISKRLTEEQEDALRFACTVSKDLHDGNHPLLGLIKLMEIAVRAMSPGINDPGTALDVVHKIGPLLGKMLRLPAYTSVNEIKRGMVVMKTNIAGQELLQTIIQPVRNYAKTDSTVMTGLLSSLTYLKTISGVSDSDTIAIDLELRAMLDDIKENITNDKDQRHILRVFKDADARTNNMALG</sequence>
<feature type="transmembrane region" description="Helical" evidence="1">
    <location>
        <begin position="116"/>
        <end position="139"/>
    </location>
</feature>
<evidence type="ECO:0000256" key="1">
    <source>
        <dbReference type="SAM" id="Phobius"/>
    </source>
</evidence>
<keyword evidence="1" id="KW-0812">Transmembrane</keyword>
<keyword evidence="1" id="KW-1133">Transmembrane helix</keyword>
<evidence type="ECO:0000313" key="2">
    <source>
        <dbReference type="EMBL" id="MFD0798383.1"/>
    </source>
</evidence>
<feature type="transmembrane region" description="Helical" evidence="1">
    <location>
        <begin position="151"/>
        <end position="168"/>
    </location>
</feature>